<dbReference type="SUPFAM" id="SSF56770">
    <property type="entry name" value="HydA/Nqo6-like"/>
    <property type="match status" value="1"/>
</dbReference>
<keyword evidence="3" id="KW-0004">4Fe-4S</keyword>
<evidence type="ECO:0000256" key="3">
    <source>
        <dbReference type="ARBA" id="ARBA00022485"/>
    </source>
</evidence>
<feature type="domain" description="NADH:ubiquinone oxidoreductase-like 20kDa subunit" evidence="7">
    <location>
        <begin position="56"/>
        <end position="162"/>
    </location>
</feature>
<gene>
    <name evidence="8" type="ORF">V8247_04900</name>
</gene>
<comment type="cofactor">
    <cofactor evidence="1">
        <name>[4Fe-4S] cluster</name>
        <dbReference type="ChEBI" id="CHEBI:49883"/>
    </cofactor>
</comment>
<accession>A0ABZ2J5W0</accession>
<evidence type="ECO:0000256" key="5">
    <source>
        <dbReference type="ARBA" id="ARBA00023004"/>
    </source>
</evidence>
<keyword evidence="4" id="KW-0479">Metal-binding</keyword>
<keyword evidence="5" id="KW-0408">Iron</keyword>
<dbReference type="InterPro" id="IPR052375">
    <property type="entry name" value="Complex_I_20kDa-like"/>
</dbReference>
<dbReference type="EMBL" id="CP146612">
    <property type="protein sequence ID" value="WWX26292.1"/>
    <property type="molecule type" value="Genomic_DNA"/>
</dbReference>
<keyword evidence="6" id="KW-0411">Iron-sulfur</keyword>
<name>A0ABZ2J5W0_9CHLR</name>
<reference evidence="8 9" key="1">
    <citation type="submission" date="2024-03" db="EMBL/GenBank/DDBJ databases">
        <title>A Dehalogenimonas Isolated from Estuarine Sediments Dihaloeliminates Chlorinated Alkanes.</title>
        <authorList>
            <person name="Yang Y."/>
            <person name="Wang H."/>
        </authorList>
    </citation>
    <scope>NUCLEOTIDE SEQUENCE [LARGE SCALE GENOMIC DNA]</scope>
    <source>
        <strain evidence="8 9">W</strain>
    </source>
</reference>
<dbReference type="InterPro" id="IPR006137">
    <property type="entry name" value="NADH_UbQ_OxRdtase-like_20kDa"/>
</dbReference>
<evidence type="ECO:0000256" key="4">
    <source>
        <dbReference type="ARBA" id="ARBA00022723"/>
    </source>
</evidence>
<evidence type="ECO:0000256" key="2">
    <source>
        <dbReference type="ARBA" id="ARBA00009173"/>
    </source>
</evidence>
<dbReference type="Pfam" id="PF01058">
    <property type="entry name" value="Oxidored_q6"/>
    <property type="match status" value="1"/>
</dbReference>
<protein>
    <submittedName>
        <fullName evidence="8">Formate hydrogenlyase</fullName>
    </submittedName>
</protein>
<evidence type="ECO:0000256" key="1">
    <source>
        <dbReference type="ARBA" id="ARBA00001966"/>
    </source>
</evidence>
<evidence type="ECO:0000313" key="9">
    <source>
        <dbReference type="Proteomes" id="UP001375370"/>
    </source>
</evidence>
<dbReference type="Proteomes" id="UP001375370">
    <property type="component" value="Chromosome"/>
</dbReference>
<sequence length="170" mass="18017">MTVLLSNIFGAKPAMRVVRSDESFEQAGKALKSEIARVFGRSLAIREVDSGSDNAAEIELNNLTTPYYDIERFGITFVASPRHADIIVVTGAVTVAMAEAVRKTYDAMPQPGWVIAVGDDACGIGILNDSYAVLGGADKILTVDFKIPGNPPTPCDIMVGLLGFIKGLGV</sequence>
<dbReference type="Gene3D" id="3.40.50.12280">
    <property type="match status" value="1"/>
</dbReference>
<evidence type="ECO:0000259" key="7">
    <source>
        <dbReference type="Pfam" id="PF01058"/>
    </source>
</evidence>
<dbReference type="RefSeq" id="WP_338739320.1">
    <property type="nucleotide sequence ID" value="NZ_CP146612.1"/>
</dbReference>
<proteinExistence type="inferred from homology"/>
<evidence type="ECO:0000313" key="8">
    <source>
        <dbReference type="EMBL" id="WWX26292.1"/>
    </source>
</evidence>
<organism evidence="8 9">
    <name type="scientific">Candidatus Dehalogenimonas loeffleri</name>
    <dbReference type="NCBI Taxonomy" id="3127115"/>
    <lineage>
        <taxon>Bacteria</taxon>
        <taxon>Bacillati</taxon>
        <taxon>Chloroflexota</taxon>
        <taxon>Dehalococcoidia</taxon>
        <taxon>Dehalococcoidales</taxon>
        <taxon>Dehalococcoidaceae</taxon>
        <taxon>Dehalogenimonas</taxon>
    </lineage>
</organism>
<keyword evidence="9" id="KW-1185">Reference proteome</keyword>
<dbReference type="PANTHER" id="PTHR42989">
    <property type="entry name" value="HYDROGENASE-4 COMPONENT I"/>
    <property type="match status" value="1"/>
</dbReference>
<dbReference type="PANTHER" id="PTHR42989:SF1">
    <property type="entry name" value="FORMATE HYDROGENLYASE SUBUNIT 7-RELATED"/>
    <property type="match status" value="1"/>
</dbReference>
<comment type="similarity">
    <text evidence="2">Belongs to the complex I 20 kDa subunit family.</text>
</comment>
<evidence type="ECO:0000256" key="6">
    <source>
        <dbReference type="ARBA" id="ARBA00023014"/>
    </source>
</evidence>